<keyword evidence="4" id="KW-0973">c-di-GMP</keyword>
<evidence type="ECO:0000256" key="4">
    <source>
        <dbReference type="ARBA" id="ARBA00022636"/>
    </source>
</evidence>
<dbReference type="AlphaFoldDB" id="A0A3P1SVD4"/>
<dbReference type="InterPro" id="IPR001633">
    <property type="entry name" value="EAL_dom"/>
</dbReference>
<comment type="caution">
    <text evidence="12">The sequence shown here is derived from an EMBL/GenBank/DDBJ whole genome shotgun (WGS) entry which is preliminary data.</text>
</comment>
<keyword evidence="3" id="KW-1003">Cell membrane</keyword>
<dbReference type="SUPFAM" id="SSF141868">
    <property type="entry name" value="EAL domain-like"/>
    <property type="match status" value="1"/>
</dbReference>
<keyword evidence="5 10" id="KW-0812">Transmembrane</keyword>
<keyword evidence="13" id="KW-1185">Reference proteome</keyword>
<protein>
    <recommendedName>
        <fullName evidence="2">cyclic-guanylate-specific phosphodiesterase</fullName>
        <ecNumber evidence="2">3.1.4.52</ecNumber>
    </recommendedName>
</protein>
<accession>A0A3P1SVD4</accession>
<dbReference type="PANTHER" id="PTHR33121:SF79">
    <property type="entry name" value="CYCLIC DI-GMP PHOSPHODIESTERASE PDED-RELATED"/>
    <property type="match status" value="1"/>
</dbReference>
<gene>
    <name evidence="12" type="ORF">EHS89_00735</name>
</gene>
<dbReference type="PROSITE" id="PS50883">
    <property type="entry name" value="EAL"/>
    <property type="match status" value="1"/>
</dbReference>
<dbReference type="GO" id="GO:0071111">
    <property type="term" value="F:cyclic-guanylate-specific phosphodiesterase activity"/>
    <property type="evidence" value="ECO:0007669"/>
    <property type="project" value="UniProtKB-EC"/>
</dbReference>
<dbReference type="InterPro" id="IPR024744">
    <property type="entry name" value="CSS-motif_dom"/>
</dbReference>
<dbReference type="SMART" id="SM00052">
    <property type="entry name" value="EAL"/>
    <property type="match status" value="1"/>
</dbReference>
<evidence type="ECO:0000256" key="2">
    <source>
        <dbReference type="ARBA" id="ARBA00012282"/>
    </source>
</evidence>
<sequence length="542" mass="61183">MSFLLGRLRFVQSGVLLAVVILFVIFTFWTVASAWQGRANSILDNFRTSDREITTEFFTNLEQLNAIPDLQPCSDEMLKMMRITEYSSKYWHEYAYVADGLLLCSTSLGVLDQPIAEPAADIINREFSFTRNAPVPLLDGSVTAMQMWKGHFRALLRPFINPTDTTSWLSFGTFSLAGGSVQHIYGDASFPPAIILVNEESSFQQVDNYSKLSQDELLIQWYEHGSWVVQLCIRQESCAVVSIDVLGFFAEETEISIAILVCFVALLLLSSVLTPLLYQRYFSLNRQLNRGLKRGRVICHYQPIIPISPIDPVGCEVLCRWLDESGNLIYPDQFIPEIERNGQSGLLTEVVFVTAIQELDDAEMLGRINFSINAFPEDIESGLLLRLIDQFLPGQYCNTLTIELTEKEINNMNLLRSGVQALRALGVKISIDDFGTGYSNLNHLKQLQVDSIKIDKSFIWGLGEGMVHAGLVQNIVYIGECLNLYCVAEGVETKAQLNMLRELDVQYIQGYYFSRPKPITGFVEYLSRDAECGNYKIKYITA</sequence>
<dbReference type="InterPro" id="IPR050706">
    <property type="entry name" value="Cyclic-di-GMP_PDE-like"/>
</dbReference>
<keyword evidence="8 10" id="KW-0472">Membrane</keyword>
<evidence type="ECO:0000256" key="9">
    <source>
        <dbReference type="ARBA" id="ARBA00034290"/>
    </source>
</evidence>
<dbReference type="Pfam" id="PF00563">
    <property type="entry name" value="EAL"/>
    <property type="match status" value="1"/>
</dbReference>
<dbReference type="InterPro" id="IPR035919">
    <property type="entry name" value="EAL_sf"/>
</dbReference>
<dbReference type="Pfam" id="PF12792">
    <property type="entry name" value="CSS-motif"/>
    <property type="match status" value="1"/>
</dbReference>
<dbReference type="RefSeq" id="WP_124924193.1">
    <property type="nucleotide sequence ID" value="NZ_BMOH01000001.1"/>
</dbReference>
<evidence type="ECO:0000256" key="10">
    <source>
        <dbReference type="SAM" id="Phobius"/>
    </source>
</evidence>
<keyword evidence="7 10" id="KW-1133">Transmembrane helix</keyword>
<dbReference type="PANTHER" id="PTHR33121">
    <property type="entry name" value="CYCLIC DI-GMP PHOSPHODIESTERASE PDEF"/>
    <property type="match status" value="1"/>
</dbReference>
<reference evidence="12 13" key="1">
    <citation type="submission" date="2018-11" db="EMBL/GenBank/DDBJ databases">
        <title>The draft genome sequence of Amphritea balenae JAMM 1525T.</title>
        <authorList>
            <person name="Fang Z."/>
            <person name="Zhang Y."/>
            <person name="Han X."/>
        </authorList>
    </citation>
    <scope>NUCLEOTIDE SEQUENCE [LARGE SCALE GENOMIC DNA]</scope>
    <source>
        <strain evidence="12 13">JAMM 1525</strain>
    </source>
</reference>
<evidence type="ECO:0000256" key="5">
    <source>
        <dbReference type="ARBA" id="ARBA00022692"/>
    </source>
</evidence>
<dbReference type="OrthoDB" id="1673646at2"/>
<evidence type="ECO:0000313" key="12">
    <source>
        <dbReference type="EMBL" id="RRD01121.1"/>
    </source>
</evidence>
<evidence type="ECO:0000256" key="8">
    <source>
        <dbReference type="ARBA" id="ARBA00023136"/>
    </source>
</evidence>
<evidence type="ECO:0000259" key="11">
    <source>
        <dbReference type="PROSITE" id="PS50883"/>
    </source>
</evidence>
<evidence type="ECO:0000313" key="13">
    <source>
        <dbReference type="Proteomes" id="UP000267535"/>
    </source>
</evidence>
<dbReference type="GO" id="GO:0005886">
    <property type="term" value="C:plasma membrane"/>
    <property type="evidence" value="ECO:0007669"/>
    <property type="project" value="UniProtKB-SubCell"/>
</dbReference>
<feature type="domain" description="EAL" evidence="11">
    <location>
        <begin position="281"/>
        <end position="530"/>
    </location>
</feature>
<dbReference type="EMBL" id="RQXV01000001">
    <property type="protein sequence ID" value="RRD01121.1"/>
    <property type="molecule type" value="Genomic_DNA"/>
</dbReference>
<evidence type="ECO:0000256" key="3">
    <source>
        <dbReference type="ARBA" id="ARBA00022475"/>
    </source>
</evidence>
<comment type="subcellular location">
    <subcellularLocation>
        <location evidence="1">Cell membrane</location>
        <topology evidence="1">Multi-pass membrane protein</topology>
    </subcellularLocation>
</comment>
<comment type="catalytic activity">
    <reaction evidence="9">
        <text>3',3'-c-di-GMP + H2O = 5'-phosphoguanylyl(3'-&gt;5')guanosine + H(+)</text>
        <dbReference type="Rhea" id="RHEA:24902"/>
        <dbReference type="ChEBI" id="CHEBI:15377"/>
        <dbReference type="ChEBI" id="CHEBI:15378"/>
        <dbReference type="ChEBI" id="CHEBI:58754"/>
        <dbReference type="ChEBI" id="CHEBI:58805"/>
        <dbReference type="EC" id="3.1.4.52"/>
    </reaction>
</comment>
<dbReference type="CDD" id="cd01948">
    <property type="entry name" value="EAL"/>
    <property type="match status" value="1"/>
</dbReference>
<evidence type="ECO:0000256" key="6">
    <source>
        <dbReference type="ARBA" id="ARBA00022801"/>
    </source>
</evidence>
<evidence type="ECO:0000256" key="7">
    <source>
        <dbReference type="ARBA" id="ARBA00022989"/>
    </source>
</evidence>
<evidence type="ECO:0000256" key="1">
    <source>
        <dbReference type="ARBA" id="ARBA00004651"/>
    </source>
</evidence>
<feature type="transmembrane region" description="Helical" evidence="10">
    <location>
        <begin position="255"/>
        <end position="278"/>
    </location>
</feature>
<dbReference type="Gene3D" id="3.20.20.450">
    <property type="entry name" value="EAL domain"/>
    <property type="match status" value="1"/>
</dbReference>
<dbReference type="EC" id="3.1.4.52" evidence="2"/>
<proteinExistence type="predicted"/>
<keyword evidence="6" id="KW-0378">Hydrolase</keyword>
<name>A0A3P1SVD4_9GAMM</name>
<organism evidence="12 13">
    <name type="scientific">Amphritea balenae</name>
    <dbReference type="NCBI Taxonomy" id="452629"/>
    <lineage>
        <taxon>Bacteria</taxon>
        <taxon>Pseudomonadati</taxon>
        <taxon>Pseudomonadota</taxon>
        <taxon>Gammaproteobacteria</taxon>
        <taxon>Oceanospirillales</taxon>
        <taxon>Oceanospirillaceae</taxon>
        <taxon>Amphritea</taxon>
    </lineage>
</organism>
<dbReference type="Proteomes" id="UP000267535">
    <property type="component" value="Unassembled WGS sequence"/>
</dbReference>